<feature type="domain" description="Pyrrolo-quinoline quinone repeat" evidence="1">
    <location>
        <begin position="291"/>
        <end position="449"/>
    </location>
</feature>
<dbReference type="InterPro" id="IPR015943">
    <property type="entry name" value="WD40/YVTN_repeat-like_dom_sf"/>
</dbReference>
<dbReference type="Pfam" id="PF13360">
    <property type="entry name" value="PQQ_2"/>
    <property type="match status" value="1"/>
</dbReference>
<evidence type="ECO:0000313" key="3">
    <source>
        <dbReference type="Proteomes" id="UP000192511"/>
    </source>
</evidence>
<accession>A0AAX0WR99</accession>
<dbReference type="InterPro" id="IPR018391">
    <property type="entry name" value="PQQ_b-propeller_rpt"/>
</dbReference>
<dbReference type="InterPro" id="IPR011047">
    <property type="entry name" value="Quinoprotein_ADH-like_sf"/>
</dbReference>
<evidence type="ECO:0000259" key="1">
    <source>
        <dbReference type="Pfam" id="PF13360"/>
    </source>
</evidence>
<dbReference type="SMART" id="SM00564">
    <property type="entry name" value="PQQ"/>
    <property type="match status" value="3"/>
</dbReference>
<protein>
    <recommendedName>
        <fullName evidence="1">Pyrrolo-quinoline quinone repeat domain-containing protein</fullName>
    </recommendedName>
</protein>
<sequence>MIFRFLVKGGTKMAYWNQFQANAASQGFAPLFNMPVSSAKWQVEVGPVAFASPVIGNDGTIYIGNLLGELVAISPTGSIRWKKMLDQRGSIIAGSPAVDRNGNIYAITTFRAKVRDHRGGSTVFSYVAHSKLHSLTPDGQLRWIFNFPINPNRNITDGYTLSSPKIWNAQEPIIFIPVLFTKLVSRMELLAINQMGQVVNNVFVSEYPPPPIETSGGVTLGGIFGGIWDFLNGMEFEPSGGGPTLQQLFGWAEPSIAIADFGPFSTRPVIVVDDNYKQLSAFRWQNRQFQPLWNKRSTKPRLRASPAIFLSSMVAAGQQDGTLAFYDLLTGSELLKPWYKARKAIQSPPASFLSQIYFTAGTWVVALDAGGRLLRQFEMSEHSLGAALGSPAISGNRVYVNAQEGLHSFSLNLDDVDKNTSIPGGISSPAIADDGTVYIIDRNKRLWALGE</sequence>
<dbReference type="PANTHER" id="PTHR34512">
    <property type="entry name" value="CELL SURFACE PROTEIN"/>
    <property type="match status" value="1"/>
</dbReference>
<evidence type="ECO:0000313" key="2">
    <source>
        <dbReference type="EMBL" id="PNL61172.1"/>
    </source>
</evidence>
<dbReference type="Gene3D" id="2.130.10.10">
    <property type="entry name" value="YVTN repeat-like/Quinoprotein amine dehydrogenase"/>
    <property type="match status" value="2"/>
</dbReference>
<dbReference type="Proteomes" id="UP000192511">
    <property type="component" value="Unassembled WGS sequence"/>
</dbReference>
<gene>
    <name evidence="2" type="ORF">A6J39_008060</name>
</gene>
<dbReference type="InterPro" id="IPR002372">
    <property type="entry name" value="PQQ_rpt_dom"/>
</dbReference>
<organism evidence="2 3">
    <name type="scientific">Legionella anisa</name>
    <dbReference type="NCBI Taxonomy" id="28082"/>
    <lineage>
        <taxon>Bacteria</taxon>
        <taxon>Pseudomonadati</taxon>
        <taxon>Pseudomonadota</taxon>
        <taxon>Gammaproteobacteria</taxon>
        <taxon>Legionellales</taxon>
        <taxon>Legionellaceae</taxon>
        <taxon>Legionella</taxon>
    </lineage>
</organism>
<dbReference type="PANTHER" id="PTHR34512:SF30">
    <property type="entry name" value="OUTER MEMBRANE PROTEIN ASSEMBLY FACTOR BAMB"/>
    <property type="match status" value="1"/>
</dbReference>
<dbReference type="EMBL" id="NBTX02000004">
    <property type="protein sequence ID" value="PNL61172.1"/>
    <property type="molecule type" value="Genomic_DNA"/>
</dbReference>
<name>A0AAX0WR99_9GAMM</name>
<dbReference type="AlphaFoldDB" id="A0AAX0WR99"/>
<dbReference type="SUPFAM" id="SSF50998">
    <property type="entry name" value="Quinoprotein alcohol dehydrogenase-like"/>
    <property type="match status" value="1"/>
</dbReference>
<comment type="caution">
    <text evidence="2">The sequence shown here is derived from an EMBL/GenBank/DDBJ whole genome shotgun (WGS) entry which is preliminary data.</text>
</comment>
<proteinExistence type="predicted"/>
<keyword evidence="3" id="KW-1185">Reference proteome</keyword>
<reference evidence="2" key="1">
    <citation type="submission" date="2017-12" db="EMBL/GenBank/DDBJ databases">
        <title>FDA dAtabase for Regulatory Grade micrObial Sequences (FDA-ARGOS): Supporting development and validation of Infectious Disease Dx tests.</title>
        <authorList>
            <person name="Kerrigan L."/>
            <person name="Tallon L.J."/>
            <person name="Sadzewicz L."/>
            <person name="Sengamalay N."/>
            <person name="Ott S."/>
            <person name="Godinez A."/>
            <person name="Nagaraj S."/>
            <person name="Vavikolanu K."/>
            <person name="Vyas G."/>
            <person name="Nadendla S."/>
            <person name="Aluvathingal J."/>
            <person name="Sichtig H."/>
        </authorList>
    </citation>
    <scope>NUCLEOTIDE SEQUENCE [LARGE SCALE GENOMIC DNA]</scope>
    <source>
        <strain evidence="2">FDAARGOS_200</strain>
    </source>
</reference>